<evidence type="ECO:0000256" key="1">
    <source>
        <dbReference type="SAM" id="Phobius"/>
    </source>
</evidence>
<dbReference type="Proteomes" id="UP000325433">
    <property type="component" value="Unassembled WGS sequence"/>
</dbReference>
<name>A0A5N6WGP7_9EURO</name>
<organism evidence="2 3">
    <name type="scientific">Aspergillus transmontanensis</name>
    <dbReference type="NCBI Taxonomy" id="1034304"/>
    <lineage>
        <taxon>Eukaryota</taxon>
        <taxon>Fungi</taxon>
        <taxon>Dikarya</taxon>
        <taxon>Ascomycota</taxon>
        <taxon>Pezizomycotina</taxon>
        <taxon>Eurotiomycetes</taxon>
        <taxon>Eurotiomycetidae</taxon>
        <taxon>Eurotiales</taxon>
        <taxon>Aspergillaceae</taxon>
        <taxon>Aspergillus</taxon>
        <taxon>Aspergillus subgen. Circumdati</taxon>
    </lineage>
</organism>
<keyword evidence="1" id="KW-0812">Transmembrane</keyword>
<gene>
    <name evidence="2" type="ORF">BDV41DRAFT_518616</name>
</gene>
<evidence type="ECO:0000313" key="2">
    <source>
        <dbReference type="EMBL" id="KAE8319802.1"/>
    </source>
</evidence>
<accession>A0A5N6WGP7</accession>
<evidence type="ECO:0000313" key="3">
    <source>
        <dbReference type="Proteomes" id="UP000325433"/>
    </source>
</evidence>
<sequence length="113" mass="12593">MTWRLAQPCTSCLSQRRVPSLHREIRCSSSVSLGRGGEIPQETDGMLHISLTPLISGAGFLSLKRSVSSLSTIGGMFLVIHPLFAVFRHQYPFRYRITKGTCQVTKGKSRFSH</sequence>
<dbReference type="AlphaFoldDB" id="A0A5N6WGP7"/>
<keyword evidence="3" id="KW-1185">Reference proteome</keyword>
<feature type="transmembrane region" description="Helical" evidence="1">
    <location>
        <begin position="67"/>
        <end position="87"/>
    </location>
</feature>
<dbReference type="EMBL" id="ML738293">
    <property type="protein sequence ID" value="KAE8319802.1"/>
    <property type="molecule type" value="Genomic_DNA"/>
</dbReference>
<protein>
    <submittedName>
        <fullName evidence="2">Uncharacterized protein</fullName>
    </submittedName>
</protein>
<reference evidence="3" key="1">
    <citation type="submission" date="2019-04" db="EMBL/GenBank/DDBJ databases">
        <title>Friends and foes A comparative genomics studyof 23 Aspergillus species from section Flavi.</title>
        <authorList>
            <consortium name="DOE Joint Genome Institute"/>
            <person name="Kjaerbolling I."/>
            <person name="Vesth T."/>
            <person name="Frisvad J.C."/>
            <person name="Nybo J.L."/>
            <person name="Theobald S."/>
            <person name="Kildgaard S."/>
            <person name="Isbrandt T."/>
            <person name="Kuo A."/>
            <person name="Sato A."/>
            <person name="Lyhne E.K."/>
            <person name="Kogle M.E."/>
            <person name="Wiebenga A."/>
            <person name="Kun R.S."/>
            <person name="Lubbers R.J."/>
            <person name="Makela M.R."/>
            <person name="Barry K."/>
            <person name="Chovatia M."/>
            <person name="Clum A."/>
            <person name="Daum C."/>
            <person name="Haridas S."/>
            <person name="He G."/>
            <person name="LaButti K."/>
            <person name="Lipzen A."/>
            <person name="Mondo S."/>
            <person name="Riley R."/>
            <person name="Salamov A."/>
            <person name="Simmons B.A."/>
            <person name="Magnuson J.K."/>
            <person name="Henrissat B."/>
            <person name="Mortensen U.H."/>
            <person name="Larsen T.O."/>
            <person name="Devries R.P."/>
            <person name="Grigoriev I.V."/>
            <person name="Machida M."/>
            <person name="Baker S.E."/>
            <person name="Andersen M.R."/>
        </authorList>
    </citation>
    <scope>NUCLEOTIDE SEQUENCE [LARGE SCALE GENOMIC DNA]</scope>
    <source>
        <strain evidence="3">CBS 130015</strain>
    </source>
</reference>
<keyword evidence="1" id="KW-1133">Transmembrane helix</keyword>
<proteinExistence type="predicted"/>
<keyword evidence="1" id="KW-0472">Membrane</keyword>